<reference evidence="1" key="1">
    <citation type="submission" date="2021-12" db="EMBL/GenBank/DDBJ databases">
        <authorList>
            <person name="Lv X."/>
        </authorList>
    </citation>
    <scope>NUCLEOTIDE SEQUENCE</scope>
    <source>
        <strain evidence="1">HF2106</strain>
    </source>
</reference>
<protein>
    <submittedName>
        <fullName evidence="1">Uncharacterized protein</fullName>
    </submittedName>
</protein>
<comment type="caution">
    <text evidence="1">The sequence shown here is derived from an EMBL/GenBank/DDBJ whole genome shotgun (WGS) entry which is preliminary data.</text>
</comment>
<organism evidence="1 3">
    <name type="scientific">Segatella copri</name>
    <dbReference type="NCBI Taxonomy" id="165179"/>
    <lineage>
        <taxon>Bacteria</taxon>
        <taxon>Pseudomonadati</taxon>
        <taxon>Bacteroidota</taxon>
        <taxon>Bacteroidia</taxon>
        <taxon>Bacteroidales</taxon>
        <taxon>Prevotellaceae</taxon>
        <taxon>Segatella</taxon>
    </lineage>
</organism>
<name>A0AAP2TRE3_9BACT</name>
<accession>A0AAP2TRE3</accession>
<gene>
    <name evidence="1" type="ORF">LYY06_04780</name>
    <name evidence="2" type="ORF">NNC68_12670</name>
</gene>
<evidence type="ECO:0000313" key="2">
    <source>
        <dbReference type="EMBL" id="MCP9550314.1"/>
    </source>
</evidence>
<dbReference type="EMBL" id="JAJTVO010000006">
    <property type="protein sequence ID" value="MCE4121582.1"/>
    <property type="molecule type" value="Genomic_DNA"/>
</dbReference>
<dbReference type="AlphaFoldDB" id="A0AAP2TRE3"/>
<sequence>MWFDIAYLLILDTEAYANRIIQLVNDKELRTSMEEKSRVLFLDEFFIGNRIKYLQNQYNMVYNLQYERASLVLLKTNFDTVIQVSIGYKTLHREERRVAA</sequence>
<dbReference type="RefSeq" id="WP_233338836.1">
    <property type="nucleotide sequence ID" value="NZ_JAJTVO010000006.1"/>
</dbReference>
<proteinExistence type="predicted"/>
<dbReference type="EMBL" id="JANDWU010000028">
    <property type="protein sequence ID" value="MCP9550314.1"/>
    <property type="molecule type" value="Genomic_DNA"/>
</dbReference>
<evidence type="ECO:0000313" key="1">
    <source>
        <dbReference type="EMBL" id="MCE4121582.1"/>
    </source>
</evidence>
<evidence type="ECO:0000313" key="3">
    <source>
        <dbReference type="Proteomes" id="UP001200307"/>
    </source>
</evidence>
<dbReference type="Proteomes" id="UP001200307">
    <property type="component" value="Unassembled WGS sequence"/>
</dbReference>
<reference evidence="2" key="2">
    <citation type="submission" date="2022-07" db="EMBL/GenBank/DDBJ databases">
        <title>Prevotella copri.</title>
        <authorList>
            <person name="Yang C."/>
        </authorList>
    </citation>
    <scope>NUCLEOTIDE SEQUENCE</scope>
    <source>
        <strain evidence="2">HF1805</strain>
    </source>
</reference>
<dbReference type="Proteomes" id="UP001205506">
    <property type="component" value="Unassembled WGS sequence"/>
</dbReference>